<comment type="caution">
    <text evidence="1">The sequence shown here is derived from an EMBL/GenBank/DDBJ whole genome shotgun (WGS) entry which is preliminary data.</text>
</comment>
<proteinExistence type="predicted"/>
<reference evidence="1" key="1">
    <citation type="submission" date="2022-07" db="EMBL/GenBank/DDBJ databases">
        <title>Phylogenomic reconstructions and comparative analyses of Kickxellomycotina fungi.</title>
        <authorList>
            <person name="Reynolds N.K."/>
            <person name="Stajich J.E."/>
            <person name="Barry K."/>
            <person name="Grigoriev I.V."/>
            <person name="Crous P."/>
            <person name="Smith M.E."/>
        </authorList>
    </citation>
    <scope>NUCLEOTIDE SEQUENCE</scope>
    <source>
        <strain evidence="1">CBS 109366</strain>
    </source>
</reference>
<organism evidence="1 2">
    <name type="scientific">Coemansia nantahalensis</name>
    <dbReference type="NCBI Taxonomy" id="2789366"/>
    <lineage>
        <taxon>Eukaryota</taxon>
        <taxon>Fungi</taxon>
        <taxon>Fungi incertae sedis</taxon>
        <taxon>Zoopagomycota</taxon>
        <taxon>Kickxellomycotina</taxon>
        <taxon>Kickxellomycetes</taxon>
        <taxon>Kickxellales</taxon>
        <taxon>Kickxellaceae</taxon>
        <taxon>Coemansia</taxon>
    </lineage>
</organism>
<evidence type="ECO:0000313" key="2">
    <source>
        <dbReference type="Proteomes" id="UP001140234"/>
    </source>
</evidence>
<protein>
    <submittedName>
        <fullName evidence="1">Uncharacterized protein</fullName>
    </submittedName>
</protein>
<name>A0ACC1JTW3_9FUNG</name>
<dbReference type="Proteomes" id="UP001140234">
    <property type="component" value="Unassembled WGS sequence"/>
</dbReference>
<accession>A0ACC1JTW3</accession>
<dbReference type="EMBL" id="JANBUJ010001479">
    <property type="protein sequence ID" value="KAJ2767218.1"/>
    <property type="molecule type" value="Genomic_DNA"/>
</dbReference>
<evidence type="ECO:0000313" key="1">
    <source>
        <dbReference type="EMBL" id="KAJ2767218.1"/>
    </source>
</evidence>
<sequence length="112" mass="12099">MQIGAWSLVVTAAVLGSAVRGFDFHSDEAARCATEHWDEIRAIVNPKLSMASTVLPAEGLKKIQALLDGKSELPTDPPPRNWLSDAADAIPAPLMNMFGRSVIEKCVNEGKR</sequence>
<keyword evidence="2" id="KW-1185">Reference proteome</keyword>
<gene>
    <name evidence="1" type="ORF">IWQ57_004041</name>
</gene>